<keyword evidence="11" id="KW-1185">Reference proteome</keyword>
<evidence type="ECO:0000256" key="7">
    <source>
        <dbReference type="PIRSR" id="PIRSR639901-1"/>
    </source>
</evidence>
<comment type="similarity">
    <text evidence="8">Belongs to the glycosyltransferase group 1 family.</text>
</comment>
<protein>
    <recommendedName>
        <fullName evidence="3 8">3-deoxy-D-manno-octulosonic acid transferase</fullName>
        <shortName evidence="8">Kdo transferase</shortName>
        <ecNumber evidence="2 8">2.4.99.12</ecNumber>
    </recommendedName>
    <alternativeName>
        <fullName evidence="5 8">Lipid IV(A) 3-deoxy-D-manno-octulosonic acid transferase</fullName>
    </alternativeName>
</protein>
<evidence type="ECO:0000256" key="8">
    <source>
        <dbReference type="RuleBase" id="RU365103"/>
    </source>
</evidence>
<name>A0A7G9L9Y3_9FLAO</name>
<reference evidence="10 11" key="1">
    <citation type="submission" date="2020-08" db="EMBL/GenBank/DDBJ databases">
        <title>Polaribacter sp. L12M9 isolated from gut of the Korean scallop.</title>
        <authorList>
            <person name="Jeong Y.S."/>
        </authorList>
    </citation>
    <scope>NUCLEOTIDE SEQUENCE [LARGE SCALE GENOMIC DNA]</scope>
    <source>
        <strain evidence="10 11">L12M9</strain>
    </source>
</reference>
<keyword evidence="8" id="KW-0472">Membrane</keyword>
<dbReference type="InterPro" id="IPR039901">
    <property type="entry name" value="Kdotransferase"/>
</dbReference>
<dbReference type="InterPro" id="IPR038107">
    <property type="entry name" value="Glycos_transf_N_sf"/>
</dbReference>
<dbReference type="Gene3D" id="3.40.50.11720">
    <property type="entry name" value="3-Deoxy-D-manno-octulosonic-acid transferase, N-terminal domain"/>
    <property type="match status" value="1"/>
</dbReference>
<dbReference type="KEGG" id="ppec:H9W90_14780"/>
<dbReference type="EMBL" id="CP060695">
    <property type="protein sequence ID" value="QNM85432.1"/>
    <property type="molecule type" value="Genomic_DNA"/>
</dbReference>
<keyword evidence="8" id="KW-0448">Lipopolysaccharide biosynthesis</keyword>
<dbReference type="Gene3D" id="3.40.50.2000">
    <property type="entry name" value="Glycogen Phosphorylase B"/>
    <property type="match status" value="1"/>
</dbReference>
<dbReference type="GO" id="GO:0005886">
    <property type="term" value="C:plasma membrane"/>
    <property type="evidence" value="ECO:0007669"/>
    <property type="project" value="UniProtKB-SubCell"/>
</dbReference>
<keyword evidence="8" id="KW-1003">Cell membrane</keyword>
<keyword evidence="4 8" id="KW-0808">Transferase</keyword>
<comment type="pathway">
    <text evidence="1 8">Bacterial outer membrane biogenesis; LPS core biosynthesis.</text>
</comment>
<evidence type="ECO:0000256" key="2">
    <source>
        <dbReference type="ARBA" id="ARBA00012621"/>
    </source>
</evidence>
<evidence type="ECO:0000256" key="4">
    <source>
        <dbReference type="ARBA" id="ARBA00022679"/>
    </source>
</evidence>
<dbReference type="GO" id="GO:0009244">
    <property type="term" value="P:lipopolysaccharide core region biosynthetic process"/>
    <property type="evidence" value="ECO:0007669"/>
    <property type="project" value="UniProtKB-UniRule"/>
</dbReference>
<dbReference type="PANTHER" id="PTHR42755:SF1">
    <property type="entry name" value="3-DEOXY-D-MANNO-OCTULOSONIC ACID TRANSFERASE, MITOCHONDRIAL-RELATED"/>
    <property type="match status" value="1"/>
</dbReference>
<evidence type="ECO:0000256" key="6">
    <source>
        <dbReference type="ARBA" id="ARBA00049183"/>
    </source>
</evidence>
<dbReference type="UniPathway" id="UPA00958"/>
<dbReference type="GO" id="GO:0009245">
    <property type="term" value="P:lipid A biosynthetic process"/>
    <property type="evidence" value="ECO:0007669"/>
    <property type="project" value="TreeGrafter"/>
</dbReference>
<dbReference type="EC" id="2.4.99.12" evidence="2 8"/>
<organism evidence="10 11">
    <name type="scientific">Polaribacter pectinis</name>
    <dbReference type="NCBI Taxonomy" id="2738844"/>
    <lineage>
        <taxon>Bacteria</taxon>
        <taxon>Pseudomonadati</taxon>
        <taxon>Bacteroidota</taxon>
        <taxon>Flavobacteriia</taxon>
        <taxon>Flavobacteriales</taxon>
        <taxon>Flavobacteriaceae</taxon>
    </lineage>
</organism>
<dbReference type="SUPFAM" id="SSF53756">
    <property type="entry name" value="UDP-Glycosyltransferase/glycogen phosphorylase"/>
    <property type="match status" value="1"/>
</dbReference>
<evidence type="ECO:0000256" key="3">
    <source>
        <dbReference type="ARBA" id="ARBA00019077"/>
    </source>
</evidence>
<evidence type="ECO:0000256" key="5">
    <source>
        <dbReference type="ARBA" id="ARBA00031445"/>
    </source>
</evidence>
<dbReference type="Pfam" id="PF04413">
    <property type="entry name" value="Glycos_transf_N"/>
    <property type="match status" value="1"/>
</dbReference>
<dbReference type="Proteomes" id="UP000515808">
    <property type="component" value="Chromosome"/>
</dbReference>
<evidence type="ECO:0000256" key="1">
    <source>
        <dbReference type="ARBA" id="ARBA00004713"/>
    </source>
</evidence>
<sequence length="410" mass="47072">MKFLYDFAIFLASLLLPIVAIFNKKITLFVDGRKETFSKIEALKNEKVIWFHAASLGEFEQARPIIEDLKKKAKKYKILVTFFSPSGYEIRKNYNLADVICYLPLDSKSNARKFVKTVNPELAVFIKYEFWPNLLNELKNKKVPTILVSGILREKQLFFKSYGSFMRKSLEAFHHFFVQDLNSEKLLNSINFKNVTVAGDTRFDRVLEILEQDNALDFINQFKDDKYTVVAGSTWQEDEELLVNYINNKASEDEKFIIAPHNIKNDAILELQKSINKKTVLFSEKEGENLKDYQVFIIDTIGILTKIYAAADIAYVGGGLKTGLHNILEPATFGIPVVIGNKYEKFKEAVDLVKIGGCLSIKNQQEFTSTFINLKKDINFRNLTGIINKKYIEDNLGATKLIMNYIKTKL</sequence>
<accession>A0A7G9L9Y3</accession>
<feature type="domain" description="3-deoxy-D-manno-octulosonic-acid transferase N-terminal" evidence="9">
    <location>
        <begin position="34"/>
        <end position="204"/>
    </location>
</feature>
<dbReference type="InterPro" id="IPR007507">
    <property type="entry name" value="Glycos_transf_N"/>
</dbReference>
<dbReference type="GO" id="GO:0043842">
    <property type="term" value="F:Kdo transferase activity"/>
    <property type="evidence" value="ECO:0007669"/>
    <property type="project" value="UniProtKB-EC"/>
</dbReference>
<comment type="subcellular location">
    <subcellularLocation>
        <location evidence="8">Cell membrane</location>
    </subcellularLocation>
</comment>
<feature type="active site" description="Proton acceptor" evidence="7">
    <location>
        <position position="58"/>
    </location>
</feature>
<evidence type="ECO:0000313" key="11">
    <source>
        <dbReference type="Proteomes" id="UP000515808"/>
    </source>
</evidence>
<evidence type="ECO:0000259" key="9">
    <source>
        <dbReference type="Pfam" id="PF04413"/>
    </source>
</evidence>
<proteinExistence type="inferred from homology"/>
<dbReference type="RefSeq" id="WP_187482341.1">
    <property type="nucleotide sequence ID" value="NZ_CP060695.1"/>
</dbReference>
<dbReference type="PANTHER" id="PTHR42755">
    <property type="entry name" value="3-DEOXY-MANNO-OCTULOSONATE CYTIDYLYLTRANSFERASE"/>
    <property type="match status" value="1"/>
</dbReference>
<comment type="catalytic activity">
    <reaction evidence="6 8">
        <text>lipid IVA (E. coli) + CMP-3-deoxy-beta-D-manno-octulosonate = alpha-Kdo-(2-&gt;6)-lipid IVA (E. coli) + CMP + H(+)</text>
        <dbReference type="Rhea" id="RHEA:28066"/>
        <dbReference type="ChEBI" id="CHEBI:15378"/>
        <dbReference type="ChEBI" id="CHEBI:58603"/>
        <dbReference type="ChEBI" id="CHEBI:60364"/>
        <dbReference type="ChEBI" id="CHEBI:60377"/>
        <dbReference type="ChEBI" id="CHEBI:85987"/>
        <dbReference type="EC" id="2.4.99.12"/>
    </reaction>
</comment>
<comment type="function">
    <text evidence="8">Involved in lipopolysaccharide (LPS) biosynthesis. Catalyzes the transfer of 3-deoxy-D-manno-octulosonate (Kdo) residue(s) from CMP-Kdo to lipid IV(A), the tetraacyldisaccharide-1,4'-bisphosphate precursor of lipid A.</text>
</comment>
<dbReference type="AlphaFoldDB" id="A0A7G9L9Y3"/>
<gene>
    <name evidence="10" type="ORF">H9W90_14780</name>
</gene>
<evidence type="ECO:0000313" key="10">
    <source>
        <dbReference type="EMBL" id="QNM85432.1"/>
    </source>
</evidence>